<feature type="compositionally biased region" description="Low complexity" evidence="6">
    <location>
        <begin position="112"/>
        <end position="121"/>
    </location>
</feature>
<dbReference type="EMBL" id="JARJLG010000060">
    <property type="protein sequence ID" value="KAJ7756821.1"/>
    <property type="molecule type" value="Genomic_DNA"/>
</dbReference>
<evidence type="ECO:0000256" key="1">
    <source>
        <dbReference type="ARBA" id="ARBA00022723"/>
    </source>
</evidence>
<comment type="caution">
    <text evidence="8">The sequence shown here is derived from an EMBL/GenBank/DDBJ whole genome shotgun (WGS) entry which is preliminary data.</text>
</comment>
<feature type="region of interest" description="Disordered" evidence="6">
    <location>
        <begin position="92"/>
        <end position="162"/>
    </location>
</feature>
<keyword evidence="2" id="KW-0677">Repeat</keyword>
<dbReference type="PROSITE" id="PS00028">
    <property type="entry name" value="ZINC_FINGER_C2H2_1"/>
    <property type="match status" value="1"/>
</dbReference>
<evidence type="ECO:0000313" key="9">
    <source>
        <dbReference type="Proteomes" id="UP001215280"/>
    </source>
</evidence>
<dbReference type="PROSITE" id="PS50157">
    <property type="entry name" value="ZINC_FINGER_C2H2_2"/>
    <property type="match status" value="2"/>
</dbReference>
<feature type="compositionally biased region" description="Basic residues" evidence="6">
    <location>
        <begin position="98"/>
        <end position="109"/>
    </location>
</feature>
<dbReference type="Proteomes" id="UP001215280">
    <property type="component" value="Unassembled WGS sequence"/>
</dbReference>
<dbReference type="AlphaFoldDB" id="A0AAD7J8J6"/>
<evidence type="ECO:0000259" key="7">
    <source>
        <dbReference type="PROSITE" id="PS50157"/>
    </source>
</evidence>
<dbReference type="GO" id="GO:0005667">
    <property type="term" value="C:transcription regulator complex"/>
    <property type="evidence" value="ECO:0007669"/>
    <property type="project" value="TreeGrafter"/>
</dbReference>
<evidence type="ECO:0000256" key="6">
    <source>
        <dbReference type="SAM" id="MobiDB-lite"/>
    </source>
</evidence>
<dbReference type="PANTHER" id="PTHR14003">
    <property type="entry name" value="TRANSCRIPTIONAL REPRESSOR PROTEIN YY"/>
    <property type="match status" value="1"/>
</dbReference>
<evidence type="ECO:0000256" key="5">
    <source>
        <dbReference type="PROSITE-ProRule" id="PRU00042"/>
    </source>
</evidence>
<keyword evidence="9" id="KW-1185">Reference proteome</keyword>
<proteinExistence type="predicted"/>
<reference evidence="8" key="1">
    <citation type="submission" date="2023-03" db="EMBL/GenBank/DDBJ databases">
        <title>Massive genome expansion in bonnet fungi (Mycena s.s.) driven by repeated elements and novel gene families across ecological guilds.</title>
        <authorList>
            <consortium name="Lawrence Berkeley National Laboratory"/>
            <person name="Harder C.B."/>
            <person name="Miyauchi S."/>
            <person name="Viragh M."/>
            <person name="Kuo A."/>
            <person name="Thoen E."/>
            <person name="Andreopoulos B."/>
            <person name="Lu D."/>
            <person name="Skrede I."/>
            <person name="Drula E."/>
            <person name="Henrissat B."/>
            <person name="Morin E."/>
            <person name="Kohler A."/>
            <person name="Barry K."/>
            <person name="LaButti K."/>
            <person name="Morin E."/>
            <person name="Salamov A."/>
            <person name="Lipzen A."/>
            <person name="Mereny Z."/>
            <person name="Hegedus B."/>
            <person name="Baldrian P."/>
            <person name="Stursova M."/>
            <person name="Weitz H."/>
            <person name="Taylor A."/>
            <person name="Grigoriev I.V."/>
            <person name="Nagy L.G."/>
            <person name="Martin F."/>
            <person name="Kauserud H."/>
        </authorList>
    </citation>
    <scope>NUCLEOTIDE SEQUENCE</scope>
    <source>
        <strain evidence="8">CBHHK188m</strain>
    </source>
</reference>
<dbReference type="PANTHER" id="PTHR14003:SF19">
    <property type="entry name" value="YY2 TRANSCRIPTION FACTOR"/>
    <property type="match status" value="1"/>
</dbReference>
<keyword evidence="1" id="KW-0479">Metal-binding</keyword>
<dbReference type="InterPro" id="IPR013087">
    <property type="entry name" value="Znf_C2H2_type"/>
</dbReference>
<evidence type="ECO:0000256" key="4">
    <source>
        <dbReference type="ARBA" id="ARBA00022833"/>
    </source>
</evidence>
<feature type="domain" description="C2H2-type" evidence="7">
    <location>
        <begin position="46"/>
        <end position="75"/>
    </location>
</feature>
<sequence length="285" mass="31136">MARSTVPSKTGGGSATCDQCGASMKRVSDLPRHMLLHAKNKDEHMYACPVEGCTHATLQKSNLATHIRTHTRAKPHKCPEYFPNGQKCNFATADPSSLHRHRKRKHGLKPRSSTATSSASAPGSGERDKSVDSFESEESFALQPATEDAAHDTAPAQSTSNNLSYAIHHPYLNPNKLSGRRYDSPHYPPLVLKVPDWIGVPLHLPSQSAFQTFSCGPGYGHLTESYVELGSPVGFANDASLLKYWPQLASEDFNGRCANYLSWDNGSAEISNYPSTFSLSNSFSR</sequence>
<dbReference type="Gene3D" id="3.30.160.60">
    <property type="entry name" value="Classic Zinc Finger"/>
    <property type="match status" value="2"/>
</dbReference>
<dbReference type="GO" id="GO:0000978">
    <property type="term" value="F:RNA polymerase II cis-regulatory region sequence-specific DNA binding"/>
    <property type="evidence" value="ECO:0007669"/>
    <property type="project" value="TreeGrafter"/>
</dbReference>
<dbReference type="SUPFAM" id="SSF57667">
    <property type="entry name" value="beta-beta-alpha zinc fingers"/>
    <property type="match status" value="1"/>
</dbReference>
<dbReference type="InterPro" id="IPR036236">
    <property type="entry name" value="Znf_C2H2_sf"/>
</dbReference>
<gene>
    <name evidence="8" type="ORF">DFH07DRAFT_473597</name>
</gene>
<dbReference type="GO" id="GO:0008270">
    <property type="term" value="F:zinc ion binding"/>
    <property type="evidence" value="ECO:0007669"/>
    <property type="project" value="UniProtKB-KW"/>
</dbReference>
<dbReference type="GO" id="GO:0000981">
    <property type="term" value="F:DNA-binding transcription factor activity, RNA polymerase II-specific"/>
    <property type="evidence" value="ECO:0007669"/>
    <property type="project" value="TreeGrafter"/>
</dbReference>
<evidence type="ECO:0000256" key="3">
    <source>
        <dbReference type="ARBA" id="ARBA00022771"/>
    </source>
</evidence>
<accession>A0AAD7J8J6</accession>
<evidence type="ECO:0000313" key="8">
    <source>
        <dbReference type="EMBL" id="KAJ7756821.1"/>
    </source>
</evidence>
<dbReference type="GO" id="GO:0000785">
    <property type="term" value="C:chromatin"/>
    <property type="evidence" value="ECO:0007669"/>
    <property type="project" value="TreeGrafter"/>
</dbReference>
<name>A0AAD7J8J6_9AGAR</name>
<keyword evidence="3 5" id="KW-0863">Zinc-finger</keyword>
<keyword evidence="4" id="KW-0862">Zinc</keyword>
<organism evidence="8 9">
    <name type="scientific">Mycena maculata</name>
    <dbReference type="NCBI Taxonomy" id="230809"/>
    <lineage>
        <taxon>Eukaryota</taxon>
        <taxon>Fungi</taxon>
        <taxon>Dikarya</taxon>
        <taxon>Basidiomycota</taxon>
        <taxon>Agaricomycotina</taxon>
        <taxon>Agaricomycetes</taxon>
        <taxon>Agaricomycetidae</taxon>
        <taxon>Agaricales</taxon>
        <taxon>Marasmiineae</taxon>
        <taxon>Mycenaceae</taxon>
        <taxon>Mycena</taxon>
    </lineage>
</organism>
<protein>
    <recommendedName>
        <fullName evidence="7">C2H2-type domain-containing protein</fullName>
    </recommendedName>
</protein>
<evidence type="ECO:0000256" key="2">
    <source>
        <dbReference type="ARBA" id="ARBA00022737"/>
    </source>
</evidence>
<feature type="domain" description="C2H2-type" evidence="7">
    <location>
        <begin position="15"/>
        <end position="42"/>
    </location>
</feature>
<dbReference type="SMART" id="SM00355">
    <property type="entry name" value="ZnF_C2H2"/>
    <property type="match status" value="3"/>
</dbReference>
<dbReference type="GO" id="GO:0031519">
    <property type="term" value="C:PcG protein complex"/>
    <property type="evidence" value="ECO:0007669"/>
    <property type="project" value="TreeGrafter"/>
</dbReference>